<organism evidence="2 3">
    <name type="scientific">Loktanella fryxellensis</name>
    <dbReference type="NCBI Taxonomy" id="245187"/>
    <lineage>
        <taxon>Bacteria</taxon>
        <taxon>Pseudomonadati</taxon>
        <taxon>Pseudomonadota</taxon>
        <taxon>Alphaproteobacteria</taxon>
        <taxon>Rhodobacterales</taxon>
        <taxon>Roseobacteraceae</taxon>
        <taxon>Loktanella</taxon>
    </lineage>
</organism>
<evidence type="ECO:0000313" key="2">
    <source>
        <dbReference type="EMBL" id="SEM78026.1"/>
    </source>
</evidence>
<dbReference type="InterPro" id="IPR020945">
    <property type="entry name" value="DMSO/NO3_reduct_chaperone"/>
</dbReference>
<accession>A0A1H8B5I3</accession>
<dbReference type="Proteomes" id="UP000199585">
    <property type="component" value="Unassembled WGS sequence"/>
</dbReference>
<dbReference type="Pfam" id="PF02613">
    <property type="entry name" value="Nitrate_red_del"/>
    <property type="match status" value="1"/>
</dbReference>
<keyword evidence="3" id="KW-1185">Reference proteome</keyword>
<evidence type="ECO:0000256" key="1">
    <source>
        <dbReference type="ARBA" id="ARBA00023186"/>
    </source>
</evidence>
<keyword evidence="1" id="KW-0143">Chaperone</keyword>
<dbReference type="RefSeq" id="WP_245731342.1">
    <property type="nucleotide sequence ID" value="NZ_FOCI01000004.1"/>
</dbReference>
<sequence length="210" mass="22717">MQHSALNTAPIAGSAVAGSTVDAIDRTRGDQYRFLACLLASPPSAQMLTAIAALAPEPTAFGDAVKAVARAAATTSQPDVAREHFELFVGVGRGELLPYASFYQTGFLNERPLADVRADLARFGVARQEQRFEPEDHIALLLEVMADMTQGHIPAGRDRQQAFFNRHLAPWAAQFFDDLAVAPTAAFYRPVAEVGRLFVDIETRGFTLAA</sequence>
<reference evidence="2 3" key="1">
    <citation type="submission" date="2016-10" db="EMBL/GenBank/DDBJ databases">
        <authorList>
            <person name="de Groot N.N."/>
        </authorList>
    </citation>
    <scope>NUCLEOTIDE SEQUENCE [LARGE SCALE GENOMIC DNA]</scope>
    <source>
        <strain evidence="2 3">DSM 16213</strain>
    </source>
</reference>
<gene>
    <name evidence="2" type="ORF">SAMN04488003_104168</name>
</gene>
<name>A0A1H8B5I3_9RHOB</name>
<dbReference type="PANTHER" id="PTHR34227">
    <property type="entry name" value="CHAPERONE PROTEIN YCDY"/>
    <property type="match status" value="1"/>
</dbReference>
<protein>
    <submittedName>
        <fullName evidence="2">Chaperone TorD involved in molybdoenzyme TorA maturation</fullName>
    </submittedName>
</protein>
<dbReference type="InterPro" id="IPR036411">
    <property type="entry name" value="TorD-like_sf"/>
</dbReference>
<dbReference type="SUPFAM" id="SSF89155">
    <property type="entry name" value="TorD-like"/>
    <property type="match status" value="1"/>
</dbReference>
<dbReference type="STRING" id="245187.SAMN04488003_104168"/>
<proteinExistence type="predicted"/>
<dbReference type="InterPro" id="IPR050289">
    <property type="entry name" value="TorD/DmsD_chaperones"/>
</dbReference>
<evidence type="ECO:0000313" key="3">
    <source>
        <dbReference type="Proteomes" id="UP000199585"/>
    </source>
</evidence>
<dbReference type="EMBL" id="FOCI01000004">
    <property type="protein sequence ID" value="SEM78026.1"/>
    <property type="molecule type" value="Genomic_DNA"/>
</dbReference>
<dbReference type="Gene3D" id="1.10.3480.10">
    <property type="entry name" value="TorD-like"/>
    <property type="match status" value="1"/>
</dbReference>
<dbReference type="AlphaFoldDB" id="A0A1H8B5I3"/>
<dbReference type="PANTHER" id="PTHR34227:SF1">
    <property type="entry name" value="DIMETHYL SULFOXIDE REDUCTASE CHAPERONE-RELATED"/>
    <property type="match status" value="1"/>
</dbReference>